<sequence>MAFPYSSSSLLISLLHVLLFIDPSFARTNTDTLGGTLVPEVCQSTPNPGFCVSALNSDPRTIDINDLDALLEVSLDLASSNATGASNKIRSLVLKTRDPVLKARLEVCVNEYDGALEGIEETNEFLKSGDYDSVNLAALGAANHADSCEGAFKQSPVYQSPLSTDNLNLKLLCDIAAAIAKMLEA</sequence>
<dbReference type="Proteomes" id="UP001187471">
    <property type="component" value="Unassembled WGS sequence"/>
</dbReference>
<feature type="domain" description="Pectinesterase inhibitor" evidence="5">
    <location>
        <begin position="33"/>
        <end position="179"/>
    </location>
</feature>
<feature type="signal peptide" evidence="4">
    <location>
        <begin position="1"/>
        <end position="26"/>
    </location>
</feature>
<dbReference type="PANTHER" id="PTHR36710:SF18">
    <property type="entry name" value="PECTINESTERASE INHIBITOR 5-RELATED"/>
    <property type="match status" value="1"/>
</dbReference>
<keyword evidence="7" id="KW-1185">Reference proteome</keyword>
<dbReference type="Pfam" id="PF04043">
    <property type="entry name" value="PMEI"/>
    <property type="match status" value="1"/>
</dbReference>
<dbReference type="InterPro" id="IPR006501">
    <property type="entry name" value="Pectinesterase_inhib_dom"/>
</dbReference>
<dbReference type="SUPFAM" id="SSF101148">
    <property type="entry name" value="Plant invertase/pectin methylesterase inhibitor"/>
    <property type="match status" value="1"/>
</dbReference>
<dbReference type="CDD" id="cd15797">
    <property type="entry name" value="PMEI"/>
    <property type="match status" value="1"/>
</dbReference>
<evidence type="ECO:0000259" key="5">
    <source>
        <dbReference type="SMART" id="SM00856"/>
    </source>
</evidence>
<proteinExistence type="inferred from homology"/>
<dbReference type="Gene3D" id="1.20.140.40">
    <property type="entry name" value="Invertase/pectin methylesterase inhibitor family protein"/>
    <property type="match status" value="1"/>
</dbReference>
<dbReference type="InterPro" id="IPR035513">
    <property type="entry name" value="Invertase/methylesterase_inhib"/>
</dbReference>
<dbReference type="FunFam" id="1.20.140.40:FF:000008">
    <property type="entry name" value="Invertase/pectin methylesterase inhibitor family protein"/>
    <property type="match status" value="1"/>
</dbReference>
<evidence type="ECO:0000256" key="3">
    <source>
        <dbReference type="ARBA" id="ARBA00038471"/>
    </source>
</evidence>
<keyword evidence="2" id="KW-1015">Disulfide bond</keyword>
<dbReference type="GO" id="GO:0046910">
    <property type="term" value="F:pectinesterase inhibitor activity"/>
    <property type="evidence" value="ECO:0007669"/>
    <property type="project" value="InterPro"/>
</dbReference>
<dbReference type="PANTHER" id="PTHR36710">
    <property type="entry name" value="PECTINESTERASE INHIBITOR-LIKE"/>
    <property type="match status" value="1"/>
</dbReference>
<evidence type="ECO:0000256" key="2">
    <source>
        <dbReference type="ARBA" id="ARBA00023157"/>
    </source>
</evidence>
<evidence type="ECO:0000256" key="4">
    <source>
        <dbReference type="SAM" id="SignalP"/>
    </source>
</evidence>
<evidence type="ECO:0000313" key="7">
    <source>
        <dbReference type="Proteomes" id="UP001187471"/>
    </source>
</evidence>
<dbReference type="AlphaFoldDB" id="A0AA88S1D6"/>
<dbReference type="EMBL" id="JAVXUO010000661">
    <property type="protein sequence ID" value="KAK2990191.1"/>
    <property type="molecule type" value="Genomic_DNA"/>
</dbReference>
<comment type="caution">
    <text evidence="6">The sequence shown here is derived from an EMBL/GenBank/DDBJ whole genome shotgun (WGS) entry which is preliminary data.</text>
</comment>
<dbReference type="InterPro" id="IPR052421">
    <property type="entry name" value="PCW_Enzyme_Inhibitor"/>
</dbReference>
<name>A0AA88S1D6_9ASTE</name>
<evidence type="ECO:0000313" key="6">
    <source>
        <dbReference type="EMBL" id="KAK2990191.1"/>
    </source>
</evidence>
<gene>
    <name evidence="6" type="ORF">RJ640_014643</name>
</gene>
<dbReference type="NCBIfam" id="TIGR01614">
    <property type="entry name" value="PME_inhib"/>
    <property type="match status" value="1"/>
</dbReference>
<organism evidence="6 7">
    <name type="scientific">Escallonia rubra</name>
    <dbReference type="NCBI Taxonomy" id="112253"/>
    <lineage>
        <taxon>Eukaryota</taxon>
        <taxon>Viridiplantae</taxon>
        <taxon>Streptophyta</taxon>
        <taxon>Embryophyta</taxon>
        <taxon>Tracheophyta</taxon>
        <taxon>Spermatophyta</taxon>
        <taxon>Magnoliopsida</taxon>
        <taxon>eudicotyledons</taxon>
        <taxon>Gunneridae</taxon>
        <taxon>Pentapetalae</taxon>
        <taxon>asterids</taxon>
        <taxon>campanulids</taxon>
        <taxon>Escalloniales</taxon>
        <taxon>Escalloniaceae</taxon>
        <taxon>Escallonia</taxon>
    </lineage>
</organism>
<dbReference type="SMART" id="SM00856">
    <property type="entry name" value="PMEI"/>
    <property type="match status" value="1"/>
</dbReference>
<keyword evidence="1 4" id="KW-0732">Signal</keyword>
<feature type="chain" id="PRO_5041698970" description="Pectinesterase inhibitor domain-containing protein" evidence="4">
    <location>
        <begin position="27"/>
        <end position="185"/>
    </location>
</feature>
<comment type="similarity">
    <text evidence="3">Belongs to the PMEI family.</text>
</comment>
<reference evidence="6" key="1">
    <citation type="submission" date="2022-12" db="EMBL/GenBank/DDBJ databases">
        <title>Draft genome assemblies for two species of Escallonia (Escalloniales).</title>
        <authorList>
            <person name="Chanderbali A."/>
            <person name="Dervinis C."/>
            <person name="Anghel I."/>
            <person name="Soltis D."/>
            <person name="Soltis P."/>
            <person name="Zapata F."/>
        </authorList>
    </citation>
    <scope>NUCLEOTIDE SEQUENCE</scope>
    <source>
        <strain evidence="6">UCBG92.1500</strain>
        <tissue evidence="6">Leaf</tissue>
    </source>
</reference>
<protein>
    <recommendedName>
        <fullName evidence="5">Pectinesterase inhibitor domain-containing protein</fullName>
    </recommendedName>
</protein>
<evidence type="ECO:0000256" key="1">
    <source>
        <dbReference type="ARBA" id="ARBA00022729"/>
    </source>
</evidence>
<dbReference type="InterPro" id="IPR034086">
    <property type="entry name" value="PMEI_plant"/>
</dbReference>
<accession>A0AA88S1D6</accession>